<organism evidence="1 2">
    <name type="scientific">Cyanobium gracile UHCC 0281</name>
    <dbReference type="NCBI Taxonomy" id="3110309"/>
    <lineage>
        <taxon>Bacteria</taxon>
        <taxon>Bacillati</taxon>
        <taxon>Cyanobacteriota</taxon>
        <taxon>Cyanophyceae</taxon>
        <taxon>Synechococcales</taxon>
        <taxon>Prochlorococcaceae</taxon>
        <taxon>Cyanobium</taxon>
    </lineage>
</organism>
<dbReference type="Pfam" id="PF00543">
    <property type="entry name" value="P-II"/>
    <property type="match status" value="1"/>
</dbReference>
<dbReference type="EMBL" id="JAYGHY010000029">
    <property type="protein sequence ID" value="MEA5442875.1"/>
    <property type="molecule type" value="Genomic_DNA"/>
</dbReference>
<dbReference type="InterPro" id="IPR002187">
    <property type="entry name" value="N-reg_PII"/>
</dbReference>
<proteinExistence type="predicted"/>
<dbReference type="InterPro" id="IPR015867">
    <property type="entry name" value="N-reg_PII/ATP_PRibTrfase_C"/>
</dbReference>
<gene>
    <name evidence="1" type="ORF">VB739_09955</name>
</gene>
<evidence type="ECO:0000313" key="1">
    <source>
        <dbReference type="EMBL" id="MEA5442875.1"/>
    </source>
</evidence>
<dbReference type="Gene3D" id="3.30.70.120">
    <property type="match status" value="1"/>
</dbReference>
<accession>A0ABU5SWH6</accession>
<name>A0ABU5SWH6_9CYAN</name>
<comment type="caution">
    <text evidence="1">The sequence shown here is derived from an EMBL/GenBank/DDBJ whole genome shotgun (WGS) entry which is preliminary data.</text>
</comment>
<dbReference type="RefSeq" id="WP_259725087.1">
    <property type="nucleotide sequence ID" value="NZ_JAYGHY010000029.1"/>
</dbReference>
<dbReference type="Proteomes" id="UP001302329">
    <property type="component" value="Unassembled WGS sequence"/>
</dbReference>
<protein>
    <submittedName>
        <fullName evidence="1">Transcriptional regulator</fullName>
    </submittedName>
</protein>
<dbReference type="InterPro" id="IPR011322">
    <property type="entry name" value="N-reg_PII-like_a/b"/>
</dbReference>
<evidence type="ECO:0000313" key="2">
    <source>
        <dbReference type="Proteomes" id="UP001302329"/>
    </source>
</evidence>
<keyword evidence="2" id="KW-1185">Reference proteome</keyword>
<reference evidence="1 2" key="1">
    <citation type="submission" date="2023-12" db="EMBL/GenBank/DDBJ databases">
        <title>Baltic Sea Cyanobacteria.</title>
        <authorList>
            <person name="Delbaje E."/>
            <person name="Fewer D.P."/>
            <person name="Shishido T.K."/>
        </authorList>
    </citation>
    <scope>NUCLEOTIDE SEQUENCE [LARGE SCALE GENOMIC DNA]</scope>
    <source>
        <strain evidence="1 2">UHCC 0281</strain>
    </source>
</reference>
<dbReference type="SUPFAM" id="SSF54913">
    <property type="entry name" value="GlnB-like"/>
    <property type="match status" value="1"/>
</dbReference>
<sequence length="93" mass="9765">MKRIDLFLSERELNRVCKAITAAGAKGYSVMRHVTGMGPSGEISEGMDFSGLGANAHVIVFVEDAVLAAVGKALKPLLKRYGGVGFVSSAEPL</sequence>